<sequence>MRIGIQGWPCRAAFDADTNKKSPPAAASSYPVICPRPFHEPYNERNSGRAPPLRIAAPPRARLFRSMNSFPPPPLPPPPPPSPSPPPPPPPPLTLVSVSTSVAEPEAPLRPFRRRRRFPTQMPPSVRQGEI</sequence>
<accession>A0A151I0U8</accession>
<gene>
    <name evidence="2" type="ORF">ALC53_10122</name>
</gene>
<proteinExistence type="predicted"/>
<evidence type="ECO:0000313" key="2">
    <source>
        <dbReference type="EMBL" id="KYM79434.1"/>
    </source>
</evidence>
<protein>
    <submittedName>
        <fullName evidence="2">Uncharacterized protein</fullName>
    </submittedName>
</protein>
<keyword evidence="3" id="KW-1185">Reference proteome</keyword>
<evidence type="ECO:0000313" key="3">
    <source>
        <dbReference type="Proteomes" id="UP000078540"/>
    </source>
</evidence>
<name>A0A151I0U8_9HYME</name>
<feature type="compositionally biased region" description="Basic and acidic residues" evidence="1">
    <location>
        <begin position="37"/>
        <end position="47"/>
    </location>
</feature>
<dbReference type="Proteomes" id="UP000078540">
    <property type="component" value="Unassembled WGS sequence"/>
</dbReference>
<dbReference type="EMBL" id="KQ976601">
    <property type="protein sequence ID" value="KYM79434.1"/>
    <property type="molecule type" value="Genomic_DNA"/>
</dbReference>
<dbReference type="AlphaFoldDB" id="A0A151I0U8"/>
<organism evidence="2 3">
    <name type="scientific">Atta colombica</name>
    <dbReference type="NCBI Taxonomy" id="520822"/>
    <lineage>
        <taxon>Eukaryota</taxon>
        <taxon>Metazoa</taxon>
        <taxon>Ecdysozoa</taxon>
        <taxon>Arthropoda</taxon>
        <taxon>Hexapoda</taxon>
        <taxon>Insecta</taxon>
        <taxon>Pterygota</taxon>
        <taxon>Neoptera</taxon>
        <taxon>Endopterygota</taxon>
        <taxon>Hymenoptera</taxon>
        <taxon>Apocrita</taxon>
        <taxon>Aculeata</taxon>
        <taxon>Formicoidea</taxon>
        <taxon>Formicidae</taxon>
        <taxon>Myrmicinae</taxon>
        <taxon>Atta</taxon>
    </lineage>
</organism>
<feature type="compositionally biased region" description="Pro residues" evidence="1">
    <location>
        <begin position="70"/>
        <end position="93"/>
    </location>
</feature>
<reference evidence="2 3" key="1">
    <citation type="submission" date="2015-09" db="EMBL/GenBank/DDBJ databases">
        <title>Atta colombica WGS genome.</title>
        <authorList>
            <person name="Nygaard S."/>
            <person name="Hu H."/>
            <person name="Boomsma J."/>
            <person name="Zhang G."/>
        </authorList>
    </citation>
    <scope>NUCLEOTIDE SEQUENCE [LARGE SCALE GENOMIC DNA]</scope>
    <source>
        <strain evidence="2">Treedump-2</strain>
        <tissue evidence="2">Whole body</tissue>
    </source>
</reference>
<feature type="region of interest" description="Disordered" evidence="1">
    <location>
        <begin position="1"/>
        <end position="131"/>
    </location>
</feature>
<evidence type="ECO:0000256" key="1">
    <source>
        <dbReference type="SAM" id="MobiDB-lite"/>
    </source>
</evidence>
<feature type="compositionally biased region" description="Low complexity" evidence="1">
    <location>
        <begin position="49"/>
        <end position="61"/>
    </location>
</feature>